<dbReference type="RefSeq" id="XP_016448669.1">
    <property type="nucleotide sequence ID" value="XM_016593183.1"/>
</dbReference>
<protein>
    <recommendedName>
        <fullName evidence="1">Integrase catalytic domain-containing protein</fullName>
    </recommendedName>
</protein>
<feature type="domain" description="Integrase catalytic" evidence="1">
    <location>
        <begin position="523"/>
        <end position="608"/>
    </location>
</feature>
<dbReference type="InterPro" id="IPR012337">
    <property type="entry name" value="RNaseH-like_sf"/>
</dbReference>
<organism evidence="2">
    <name type="scientific">Nicotiana tabacum</name>
    <name type="common">Common tobacco</name>
    <dbReference type="NCBI Taxonomy" id="4097"/>
    <lineage>
        <taxon>Eukaryota</taxon>
        <taxon>Viridiplantae</taxon>
        <taxon>Streptophyta</taxon>
        <taxon>Embryophyta</taxon>
        <taxon>Tracheophyta</taxon>
        <taxon>Spermatophyta</taxon>
        <taxon>Magnoliopsida</taxon>
        <taxon>eudicotyledons</taxon>
        <taxon>Gunneridae</taxon>
        <taxon>Pentapetalae</taxon>
        <taxon>asterids</taxon>
        <taxon>lamiids</taxon>
        <taxon>Solanales</taxon>
        <taxon>Solanaceae</taxon>
        <taxon>Nicotianoideae</taxon>
        <taxon>Nicotianeae</taxon>
        <taxon>Nicotiana</taxon>
    </lineage>
</organism>
<reference evidence="2" key="1">
    <citation type="submission" date="2025-08" db="UniProtKB">
        <authorList>
            <consortium name="RefSeq"/>
        </authorList>
    </citation>
    <scope>IDENTIFICATION</scope>
</reference>
<dbReference type="Gene3D" id="3.30.70.270">
    <property type="match status" value="1"/>
</dbReference>
<dbReference type="PANTHER" id="PTHR37984">
    <property type="entry name" value="PROTEIN CBG26694"/>
    <property type="match status" value="1"/>
</dbReference>
<dbReference type="OrthoDB" id="1719340at2759"/>
<dbReference type="Pfam" id="PF08284">
    <property type="entry name" value="RVP_2"/>
    <property type="match status" value="1"/>
</dbReference>
<evidence type="ECO:0000259" key="1">
    <source>
        <dbReference type="PROSITE" id="PS50994"/>
    </source>
</evidence>
<dbReference type="Gene3D" id="3.10.10.10">
    <property type="entry name" value="HIV Type 1 Reverse Transcriptase, subunit A, domain 1"/>
    <property type="match status" value="1"/>
</dbReference>
<dbReference type="Gene3D" id="3.30.420.10">
    <property type="entry name" value="Ribonuclease H-like superfamily/Ribonuclease H"/>
    <property type="match status" value="1"/>
</dbReference>
<accession>A0A1S3Y9E0</accession>
<dbReference type="InterPro" id="IPR043502">
    <property type="entry name" value="DNA/RNA_pol_sf"/>
</dbReference>
<dbReference type="InterPro" id="IPR001584">
    <property type="entry name" value="Integrase_cat-core"/>
</dbReference>
<dbReference type="STRING" id="4097.A0A1S3Y9E0"/>
<dbReference type="OMA" id="ICMEGDE"/>
<dbReference type="GO" id="GO:0003676">
    <property type="term" value="F:nucleic acid binding"/>
    <property type="evidence" value="ECO:0007669"/>
    <property type="project" value="InterPro"/>
</dbReference>
<dbReference type="PANTHER" id="PTHR37984:SF5">
    <property type="entry name" value="PROTEIN NYNRIN-LIKE"/>
    <property type="match status" value="1"/>
</dbReference>
<dbReference type="InterPro" id="IPR036397">
    <property type="entry name" value="RNaseH_sf"/>
</dbReference>
<dbReference type="PaxDb" id="4097-A0A1S3Y9E0"/>
<proteinExistence type="predicted"/>
<evidence type="ECO:0000313" key="2">
    <source>
        <dbReference type="RefSeq" id="XP_016448669.1"/>
    </source>
</evidence>
<dbReference type="InterPro" id="IPR043128">
    <property type="entry name" value="Rev_trsase/Diguanyl_cyclase"/>
</dbReference>
<dbReference type="GO" id="GO:0015074">
    <property type="term" value="P:DNA integration"/>
    <property type="evidence" value="ECO:0007669"/>
    <property type="project" value="InterPro"/>
</dbReference>
<dbReference type="KEGG" id="nta:107773757"/>
<sequence length="632" mass="71263">MGVLIMGLLRVANGHELFCSHFSPSFIWEMGNNQFHFDLKWLQVKGCDIVLGMDWINSVAPLILHTKPHSISFMKDGRFLTLIDSRDAIKIAPAKAKSIQKLLKSSYCSFLALAQFNALEEVAKTFLDQAQMEQLVSKFEDLFKEPSGLSPKRDCDHAVDLVPGATTVNQRPYRYSFKQKNTIKKMVQDMLKQNTLVPNSSPFASPVILVKKKGLILAHLDLRSGYHQICMEGDEFKTAFRTHHGLCVSALEHLTHLEKVFEVLQANQLFAKRSKCNFGRDKIEYLDHIISSGGASTDESKVEAILNWAGPKWAFVWSEEAMQAFEALKQAMVQAPQGRPLAFLSQALSSKHLGLSTYEKGLVALLKGVEIIAADALSHRFDEEAECKSISVVYPLWVQEVLASYEGDSEIMAAMAKLALDPNVIPNVSLQQGSLRHKGQIWVGSTGQKRQQLIEAMHTTAWYENVTLAKGTREKIWLIQDYFSLFLSLQGHGNTSQWISLKDYQNPGEISNICVSGSFYQRPDFYKPILERVVNGLGVQIKLSSAYHLQTNGQTERLNRCLEGYLRCMTGHKPAAWSKWLSLAEFWYNTTFHSAIQMSPFKTLYGYDPPQPTFELVAKSKVNSVDELLREK</sequence>
<dbReference type="SUPFAM" id="SSF56672">
    <property type="entry name" value="DNA/RNA polymerases"/>
    <property type="match status" value="1"/>
</dbReference>
<dbReference type="AlphaFoldDB" id="A0A1S3Y9E0"/>
<name>A0A1S3Y9E0_TOBAC</name>
<gene>
    <name evidence="2" type="primary">LOC107773757</name>
</gene>
<dbReference type="SUPFAM" id="SSF53098">
    <property type="entry name" value="Ribonuclease H-like"/>
    <property type="match status" value="1"/>
</dbReference>
<dbReference type="PROSITE" id="PS50994">
    <property type="entry name" value="INTEGRASE"/>
    <property type="match status" value="1"/>
</dbReference>
<dbReference type="InterPro" id="IPR050951">
    <property type="entry name" value="Retrovirus_Pol_polyprotein"/>
</dbReference>